<dbReference type="SMART" id="SM01224">
    <property type="entry name" value="G_gamma"/>
    <property type="match status" value="1"/>
</dbReference>
<feature type="compositionally biased region" description="Polar residues" evidence="1">
    <location>
        <begin position="46"/>
        <end position="57"/>
    </location>
</feature>
<proteinExistence type="predicted"/>
<comment type="caution">
    <text evidence="3">The sequence shown here is derived from an EMBL/GenBank/DDBJ whole genome shotgun (WGS) entry which is preliminary data.</text>
</comment>
<protein>
    <recommendedName>
        <fullName evidence="2">G protein gamma domain-containing protein</fullName>
    </recommendedName>
</protein>
<accession>A0A9W7BM18</accession>
<organism evidence="3 4">
    <name type="scientific">Triparma laevis f. inornata</name>
    <dbReference type="NCBI Taxonomy" id="1714386"/>
    <lineage>
        <taxon>Eukaryota</taxon>
        <taxon>Sar</taxon>
        <taxon>Stramenopiles</taxon>
        <taxon>Ochrophyta</taxon>
        <taxon>Bolidophyceae</taxon>
        <taxon>Parmales</taxon>
        <taxon>Triparmaceae</taxon>
        <taxon>Triparma</taxon>
    </lineage>
</organism>
<dbReference type="InterPro" id="IPR015898">
    <property type="entry name" value="G-protein_gamma-like_dom"/>
</dbReference>
<dbReference type="Proteomes" id="UP001162640">
    <property type="component" value="Unassembled WGS sequence"/>
</dbReference>
<evidence type="ECO:0000313" key="3">
    <source>
        <dbReference type="EMBL" id="GMH92892.1"/>
    </source>
</evidence>
<evidence type="ECO:0000259" key="2">
    <source>
        <dbReference type="SMART" id="SM01224"/>
    </source>
</evidence>
<gene>
    <name evidence="3" type="ORF">TL16_g12482</name>
</gene>
<dbReference type="GO" id="GO:0007186">
    <property type="term" value="P:G protein-coupled receptor signaling pathway"/>
    <property type="evidence" value="ECO:0007669"/>
    <property type="project" value="InterPro"/>
</dbReference>
<dbReference type="EMBL" id="BLQM01000507">
    <property type="protein sequence ID" value="GMH92892.1"/>
    <property type="molecule type" value="Genomic_DNA"/>
</dbReference>
<feature type="domain" description="G protein gamma" evidence="2">
    <location>
        <begin position="2"/>
        <end position="69"/>
    </location>
</feature>
<evidence type="ECO:0000256" key="1">
    <source>
        <dbReference type="SAM" id="MobiDB-lite"/>
    </source>
</evidence>
<feature type="region of interest" description="Disordered" evidence="1">
    <location>
        <begin position="44"/>
        <end position="69"/>
    </location>
</feature>
<name>A0A9W7BM18_9STRA</name>
<reference evidence="4" key="1">
    <citation type="journal article" date="2023" name="Commun. Biol.">
        <title>Genome analysis of Parmales, the sister group of diatoms, reveals the evolutionary specialization of diatoms from phago-mixotrophs to photoautotrophs.</title>
        <authorList>
            <person name="Ban H."/>
            <person name="Sato S."/>
            <person name="Yoshikawa S."/>
            <person name="Yamada K."/>
            <person name="Nakamura Y."/>
            <person name="Ichinomiya M."/>
            <person name="Sato N."/>
            <person name="Blanc-Mathieu R."/>
            <person name="Endo H."/>
            <person name="Kuwata A."/>
            <person name="Ogata H."/>
        </authorList>
    </citation>
    <scope>NUCLEOTIDE SEQUENCE [LARGE SCALE GENOMIC DNA]</scope>
</reference>
<sequence length="69" mass="7391">MSEAQLAKVESELEKLRNELTVCKDADNTSKSCGEIVKYSEADSEPFTSSADNNPWHASNGKGGGCVIL</sequence>
<evidence type="ECO:0000313" key="4">
    <source>
        <dbReference type="Proteomes" id="UP001162640"/>
    </source>
</evidence>
<dbReference type="AlphaFoldDB" id="A0A9W7BM18"/>
<dbReference type="Pfam" id="PF00631">
    <property type="entry name" value="G-gamma"/>
    <property type="match status" value="1"/>
</dbReference>